<organism evidence="1 2">
    <name type="scientific">Pyricularia oryzae</name>
    <name type="common">Rice blast fungus</name>
    <name type="synonym">Magnaporthe oryzae</name>
    <dbReference type="NCBI Taxonomy" id="318829"/>
    <lineage>
        <taxon>Eukaryota</taxon>
        <taxon>Fungi</taxon>
        <taxon>Dikarya</taxon>
        <taxon>Ascomycota</taxon>
        <taxon>Pezizomycotina</taxon>
        <taxon>Sordariomycetes</taxon>
        <taxon>Sordariomycetidae</taxon>
        <taxon>Magnaporthales</taxon>
        <taxon>Pyriculariaceae</taxon>
        <taxon>Pyricularia</taxon>
    </lineage>
</organism>
<dbReference type="EMBL" id="CP034206">
    <property type="protein sequence ID" value="QBZ58289.1"/>
    <property type="molecule type" value="Genomic_DNA"/>
</dbReference>
<dbReference type="Proteomes" id="UP000294847">
    <property type="component" value="Chromosome 3"/>
</dbReference>
<dbReference type="AlphaFoldDB" id="A0A4P7N760"/>
<name>A0A4P7N760_PYROR</name>
<accession>A0A4P7N760</accession>
<gene>
    <name evidence="1" type="ORF">PoMZ_03234</name>
</gene>
<protein>
    <submittedName>
        <fullName evidence="1">Uncharacterized protein</fullName>
    </submittedName>
</protein>
<sequence length="52" mass="5905">MRTDVPADWLRAGRRSDVRADGSFARSVQEILAKAAILRATDGRLFRNLCWD</sequence>
<evidence type="ECO:0000313" key="2">
    <source>
        <dbReference type="Proteomes" id="UP000294847"/>
    </source>
</evidence>
<evidence type="ECO:0000313" key="1">
    <source>
        <dbReference type="EMBL" id="QBZ58289.1"/>
    </source>
</evidence>
<reference evidence="1 2" key="1">
    <citation type="journal article" date="2019" name="Mol. Biol. Evol.">
        <title>Blast fungal genomes show frequent chromosomal changes, gene gains and losses, and effector gene turnover.</title>
        <authorList>
            <person name="Gomez Luciano L.B."/>
            <person name="Jason Tsai I."/>
            <person name="Chuma I."/>
            <person name="Tosa Y."/>
            <person name="Chen Y.H."/>
            <person name="Li J.Y."/>
            <person name="Li M.Y."/>
            <person name="Jade Lu M.Y."/>
            <person name="Nakayashiki H."/>
            <person name="Li W.H."/>
        </authorList>
    </citation>
    <scope>NUCLEOTIDE SEQUENCE [LARGE SCALE GENOMIC DNA]</scope>
    <source>
        <strain evidence="1">MZ5-1-6</strain>
    </source>
</reference>
<proteinExistence type="predicted"/>